<dbReference type="InterPro" id="IPR000421">
    <property type="entry name" value="FA58C"/>
</dbReference>
<evidence type="ECO:0000259" key="1">
    <source>
        <dbReference type="PROSITE" id="PS50022"/>
    </source>
</evidence>
<dbReference type="PROSITE" id="PS51257">
    <property type="entry name" value="PROKAR_LIPOPROTEIN"/>
    <property type="match status" value="1"/>
</dbReference>
<sequence length="332" mass="37075">MTKTIRNIVIIGMGSLLFSCEPQSLNIEDSAQYSRVFMSSASETSIEKTYDITDEWHQIPFGAGYGGFNQLTQDLEITFEVAPDLVETFNAQNGTNYQTAPEDSYRISQNTVTIPVGKTGSNSIYLEVNPLYFGGTRPVLVPISIKSATGNVPIEESRRTTYYVISGGYVTNPYIPYAKNDWQIHSFSSEEDVNDEGPAWKAIDGDNSTHWLTKWRRDANNQRPVHPHHISIDMGVSQTLHGVQLFGRLGTNPDNMNHNFYLFPRLVNVEVSEGGSVWESAGIYSTALEPTPTPEFTIYFEQATKGRYFRITVINSHSNNGDTSAIAEIEAF</sequence>
<dbReference type="Pfam" id="PF00754">
    <property type="entry name" value="F5_F8_type_C"/>
    <property type="match status" value="1"/>
</dbReference>
<reference evidence="2 3" key="1">
    <citation type="submission" date="2019-02" db="EMBL/GenBank/DDBJ databases">
        <authorList>
            <person name="Li Y."/>
        </authorList>
    </citation>
    <scope>NUCLEOTIDE SEQUENCE [LARGE SCALE GENOMIC DNA]</scope>
    <source>
        <strain evidence="2 3">30C10-4-7</strain>
    </source>
</reference>
<feature type="domain" description="F5/8 type C" evidence="1">
    <location>
        <begin position="162"/>
        <end position="332"/>
    </location>
</feature>
<dbReference type="RefSeq" id="WP_130140407.1">
    <property type="nucleotide sequence ID" value="NZ_SGIT01000001.1"/>
</dbReference>
<dbReference type="PROSITE" id="PS50022">
    <property type="entry name" value="FA58C_3"/>
    <property type="match status" value="1"/>
</dbReference>
<evidence type="ECO:0000313" key="3">
    <source>
        <dbReference type="Proteomes" id="UP000292855"/>
    </source>
</evidence>
<dbReference type="SUPFAM" id="SSF49785">
    <property type="entry name" value="Galactose-binding domain-like"/>
    <property type="match status" value="1"/>
</dbReference>
<dbReference type="Pfam" id="PF08522">
    <property type="entry name" value="BT_3987-like_N"/>
    <property type="match status" value="1"/>
</dbReference>
<proteinExistence type="predicted"/>
<dbReference type="InterPro" id="IPR013728">
    <property type="entry name" value="BT_3987-like_N"/>
</dbReference>
<organism evidence="2 3">
    <name type="scientific">Sphingobacterium corticibacterium</name>
    <dbReference type="NCBI Taxonomy" id="2484746"/>
    <lineage>
        <taxon>Bacteria</taxon>
        <taxon>Pseudomonadati</taxon>
        <taxon>Bacteroidota</taxon>
        <taxon>Sphingobacteriia</taxon>
        <taxon>Sphingobacteriales</taxon>
        <taxon>Sphingobacteriaceae</taxon>
        <taxon>Sphingobacterium</taxon>
    </lineage>
</organism>
<gene>
    <name evidence="2" type="ORF">EWE74_05060</name>
</gene>
<comment type="caution">
    <text evidence="2">The sequence shown here is derived from an EMBL/GenBank/DDBJ whole genome shotgun (WGS) entry which is preliminary data.</text>
</comment>
<dbReference type="Gene3D" id="2.60.120.260">
    <property type="entry name" value="Galactose-binding domain-like"/>
    <property type="match status" value="1"/>
</dbReference>
<dbReference type="InterPro" id="IPR008979">
    <property type="entry name" value="Galactose-bd-like_sf"/>
</dbReference>
<dbReference type="AlphaFoldDB" id="A0A4V2DCP2"/>
<protein>
    <submittedName>
        <fullName evidence="2">DUF1735 domain-containing protein</fullName>
    </submittedName>
</protein>
<accession>A0A4V2DCP2</accession>
<dbReference type="OrthoDB" id="1434826at2"/>
<dbReference type="Proteomes" id="UP000292855">
    <property type="component" value="Unassembled WGS sequence"/>
</dbReference>
<dbReference type="EMBL" id="SGIT01000001">
    <property type="protein sequence ID" value="RZF62178.1"/>
    <property type="molecule type" value="Genomic_DNA"/>
</dbReference>
<name>A0A4V2DCP2_9SPHI</name>
<evidence type="ECO:0000313" key="2">
    <source>
        <dbReference type="EMBL" id="RZF62178.1"/>
    </source>
</evidence>
<dbReference type="Gene3D" id="2.60.40.1740">
    <property type="entry name" value="hypothetical protein (bacova_03559)"/>
    <property type="match status" value="1"/>
</dbReference>
<keyword evidence="3" id="KW-1185">Reference proteome</keyword>